<evidence type="ECO:0000259" key="1">
    <source>
        <dbReference type="PROSITE" id="PS51186"/>
    </source>
</evidence>
<dbReference type="Gene3D" id="3.40.630.30">
    <property type="match status" value="1"/>
</dbReference>
<dbReference type="RefSeq" id="WP_077281907.1">
    <property type="nucleotide sequence ID" value="NZ_CP016329.1"/>
</dbReference>
<protein>
    <submittedName>
        <fullName evidence="2">Acetyltransferase</fullName>
    </submittedName>
</protein>
<gene>
    <name evidence="2" type="ORF">A9176_01055</name>
</gene>
<sequence>MFIGQNVKLSHYHEGDGAQFATGQWDDAFNNPLSTEMIHPFTAADWEKIFTRSANSHDNVEFTVRKTSDDRLIGFVGLFGISIRNHTAELALGILQSDDRGKGYGTELLNLILDYGFNNLNLHKIKLNVYPFNIGAIKVYTRVGFAKEATFKHEVFYHGQWVDNDRYAIFQADWYARQK</sequence>
<dbReference type="PANTHER" id="PTHR43415:SF3">
    <property type="entry name" value="GNAT-FAMILY ACETYLTRANSFERASE"/>
    <property type="match status" value="1"/>
</dbReference>
<dbReference type="PROSITE" id="PS51186">
    <property type="entry name" value="GNAT"/>
    <property type="match status" value="1"/>
</dbReference>
<organism evidence="2 3">
    <name type="scientific">Leuconostoc garlicum</name>
    <dbReference type="NCBI Taxonomy" id="255248"/>
    <lineage>
        <taxon>Bacteria</taxon>
        <taxon>Bacillati</taxon>
        <taxon>Bacillota</taxon>
        <taxon>Bacilli</taxon>
        <taxon>Lactobacillales</taxon>
        <taxon>Lactobacillaceae</taxon>
        <taxon>Leuconostoc</taxon>
    </lineage>
</organism>
<name>A0ABM6HRT8_9LACO</name>
<keyword evidence="3" id="KW-1185">Reference proteome</keyword>
<dbReference type="Pfam" id="PF13302">
    <property type="entry name" value="Acetyltransf_3"/>
    <property type="match status" value="1"/>
</dbReference>
<proteinExistence type="predicted"/>
<dbReference type="InterPro" id="IPR000182">
    <property type="entry name" value="GNAT_dom"/>
</dbReference>
<evidence type="ECO:0000313" key="3">
    <source>
        <dbReference type="Proteomes" id="UP000188147"/>
    </source>
</evidence>
<dbReference type="Proteomes" id="UP000188147">
    <property type="component" value="Chromosome"/>
</dbReference>
<evidence type="ECO:0000313" key="2">
    <source>
        <dbReference type="EMBL" id="AQN79074.1"/>
    </source>
</evidence>
<feature type="domain" description="N-acetyltransferase" evidence="1">
    <location>
        <begin position="36"/>
        <end position="163"/>
    </location>
</feature>
<dbReference type="SUPFAM" id="SSF55729">
    <property type="entry name" value="Acyl-CoA N-acyltransferases (Nat)"/>
    <property type="match status" value="1"/>
</dbReference>
<reference evidence="2 3" key="1">
    <citation type="submission" date="2016-06" db="EMBL/GenBank/DDBJ databases">
        <authorList>
            <person name="Kim H.J."/>
        </authorList>
    </citation>
    <scope>NUCLEOTIDE SEQUENCE [LARGE SCALE GENOMIC DNA]</scope>
    <source>
        <strain evidence="2 3">KFRI01</strain>
    </source>
</reference>
<accession>A0ABM6HRT8</accession>
<dbReference type="InterPro" id="IPR016181">
    <property type="entry name" value="Acyl_CoA_acyltransferase"/>
</dbReference>
<dbReference type="CDD" id="cd04301">
    <property type="entry name" value="NAT_SF"/>
    <property type="match status" value="1"/>
</dbReference>
<dbReference type="PANTHER" id="PTHR43415">
    <property type="entry name" value="SPERMIDINE N(1)-ACETYLTRANSFERASE"/>
    <property type="match status" value="1"/>
</dbReference>
<dbReference type="EMBL" id="CP016329">
    <property type="protein sequence ID" value="AQN79074.1"/>
    <property type="molecule type" value="Genomic_DNA"/>
</dbReference>